<reference evidence="1" key="1">
    <citation type="journal article" date="2013" name="Environ. Microbiol.">
        <title>Microbiota from the distal guts of lean and obese adolescents exhibit partial functional redundancy besides clear differences in community structure.</title>
        <authorList>
            <person name="Ferrer M."/>
            <person name="Ruiz A."/>
            <person name="Lanza F."/>
            <person name="Haange S.B."/>
            <person name="Oberbach A."/>
            <person name="Till H."/>
            <person name="Bargiela R."/>
            <person name="Campoy C."/>
            <person name="Segura M.T."/>
            <person name="Richter M."/>
            <person name="von Bergen M."/>
            <person name="Seifert J."/>
            <person name="Suarez A."/>
        </authorList>
    </citation>
    <scope>NUCLEOTIDE SEQUENCE</scope>
</reference>
<accession>K1UQC7</accession>
<sequence length="102" mass="12146">DNEVISRVCYNFAGRYDADIKAQLEVTQKLSKPLNEAYNRYDSIGYRVHTAAEEKQAEKEYERCKAEYEKEKKNWKGFMNWKGRQERKLSNTLRTVAEIFIN</sequence>
<gene>
    <name evidence="1" type="ORF">OBE_02264</name>
</gene>
<comment type="caution">
    <text evidence="1">The sequence shown here is derived from an EMBL/GenBank/DDBJ whole genome shotgun (WGS) entry which is preliminary data.</text>
</comment>
<evidence type="ECO:0000313" key="1">
    <source>
        <dbReference type="EMBL" id="EKC73681.1"/>
    </source>
</evidence>
<organism evidence="1">
    <name type="scientific">human gut metagenome</name>
    <dbReference type="NCBI Taxonomy" id="408170"/>
    <lineage>
        <taxon>unclassified sequences</taxon>
        <taxon>metagenomes</taxon>
        <taxon>organismal metagenomes</taxon>
    </lineage>
</organism>
<name>K1UQC7_9ZZZZ</name>
<dbReference type="AlphaFoldDB" id="K1UQC7"/>
<dbReference type="EMBL" id="AJWZ01001474">
    <property type="protein sequence ID" value="EKC73681.1"/>
    <property type="molecule type" value="Genomic_DNA"/>
</dbReference>
<feature type="non-terminal residue" evidence="1">
    <location>
        <position position="1"/>
    </location>
</feature>
<protein>
    <submittedName>
        <fullName evidence="1">Uncharacterized protein</fullName>
    </submittedName>
</protein>
<proteinExistence type="predicted"/>